<gene>
    <name evidence="3" type="ORF">ACJ72_02598</name>
</gene>
<keyword evidence="4" id="KW-1185">Reference proteome</keyword>
<dbReference type="OrthoDB" id="10250769at2759"/>
<evidence type="ECO:0000313" key="3">
    <source>
        <dbReference type="EMBL" id="OAX83052.1"/>
    </source>
</evidence>
<feature type="domain" description="WDR36/Utp21 C-terminal" evidence="2">
    <location>
        <begin position="1"/>
        <end position="243"/>
    </location>
</feature>
<dbReference type="STRING" id="1658172.A0A1B7P1Z8"/>
<dbReference type="EMBL" id="LGUA01000222">
    <property type="protein sequence ID" value="OAX83052.1"/>
    <property type="molecule type" value="Genomic_DNA"/>
</dbReference>
<proteinExistence type="predicted"/>
<evidence type="ECO:0000256" key="1">
    <source>
        <dbReference type="SAM" id="MobiDB-lite"/>
    </source>
</evidence>
<dbReference type="GO" id="GO:0006364">
    <property type="term" value="P:rRNA processing"/>
    <property type="evidence" value="ECO:0007669"/>
    <property type="project" value="InterPro"/>
</dbReference>
<evidence type="ECO:0000313" key="4">
    <source>
        <dbReference type="Proteomes" id="UP000091918"/>
    </source>
</evidence>
<dbReference type="Proteomes" id="UP000091918">
    <property type="component" value="Unassembled WGS sequence"/>
</dbReference>
<feature type="compositionally biased region" description="Polar residues" evidence="1">
    <location>
        <begin position="42"/>
        <end position="53"/>
    </location>
</feature>
<dbReference type="Pfam" id="PF04192">
    <property type="entry name" value="Utp21"/>
    <property type="match status" value="1"/>
</dbReference>
<dbReference type="PANTHER" id="PTHR22840">
    <property type="entry name" value="WD REPEAT-CONTAINING PROTEIN 36"/>
    <property type="match status" value="1"/>
</dbReference>
<dbReference type="GO" id="GO:0034388">
    <property type="term" value="C:Pwp2p-containing subcomplex of 90S preribosome"/>
    <property type="evidence" value="ECO:0007669"/>
    <property type="project" value="TreeGrafter"/>
</dbReference>
<protein>
    <recommendedName>
        <fullName evidence="2">WDR36/Utp21 C-terminal domain-containing protein</fullName>
    </recommendedName>
</protein>
<reference evidence="3 4" key="1">
    <citation type="submission" date="2015-07" db="EMBL/GenBank/DDBJ databases">
        <title>Emmonsia species relationships and genome sequence.</title>
        <authorList>
            <person name="Cuomo C.A."/>
            <person name="Schwartz I.S."/>
            <person name="Kenyon C."/>
            <person name="de Hoog G.S."/>
            <person name="Govender N.P."/>
            <person name="Botha A."/>
            <person name="Moreno L."/>
            <person name="de Vries M."/>
            <person name="Munoz J.F."/>
            <person name="Stielow J.B."/>
        </authorList>
    </citation>
    <scope>NUCLEOTIDE SEQUENCE [LARGE SCALE GENOMIC DNA]</scope>
    <source>
        <strain evidence="3 4">CBS 136260</strain>
    </source>
</reference>
<feature type="region of interest" description="Disordered" evidence="1">
    <location>
        <begin position="22"/>
        <end position="76"/>
    </location>
</feature>
<accession>A0A1B7P1Z8</accession>
<dbReference type="PANTHER" id="PTHR22840:SF12">
    <property type="entry name" value="WD REPEAT-CONTAINING PROTEIN 36"/>
    <property type="match status" value="1"/>
</dbReference>
<comment type="caution">
    <text evidence="3">The sequence shown here is derived from an EMBL/GenBank/DDBJ whole genome shotgun (WGS) entry which is preliminary data.</text>
</comment>
<dbReference type="GO" id="GO:0032040">
    <property type="term" value="C:small-subunit processome"/>
    <property type="evidence" value="ECO:0007669"/>
    <property type="project" value="InterPro"/>
</dbReference>
<name>A0A1B7P1Z8_9EURO</name>
<sequence>MTLSITPKSRWQTLLHLDIIKERNKPKDPPKIPQKAPFFLPSTLSRPDSNPPSQLVPAAAAAADQSSHSAKPTPGERTRIAKLQRANDASIQTSQFTTLLHSASSSANQKTGSYEPFIEYFKSLPPAKADLEIRSLDPGLLSGKHDSNELVQFVKALTAHLRTKRDFELVNAWMAVFLRVHGDVVGDVSGQNDENGNDGDMEAESTRTALREALGEWKAEQEREGKRLAELVGYCRGIVGFLRSTR</sequence>
<evidence type="ECO:0000259" key="2">
    <source>
        <dbReference type="Pfam" id="PF04192"/>
    </source>
</evidence>
<organism evidence="3 4">
    <name type="scientific">Emergomyces africanus</name>
    <dbReference type="NCBI Taxonomy" id="1955775"/>
    <lineage>
        <taxon>Eukaryota</taxon>
        <taxon>Fungi</taxon>
        <taxon>Dikarya</taxon>
        <taxon>Ascomycota</taxon>
        <taxon>Pezizomycotina</taxon>
        <taxon>Eurotiomycetes</taxon>
        <taxon>Eurotiomycetidae</taxon>
        <taxon>Onygenales</taxon>
        <taxon>Ajellomycetaceae</taxon>
        <taxon>Emergomyces</taxon>
    </lineage>
</organism>
<dbReference type="AlphaFoldDB" id="A0A1B7P1Z8"/>
<dbReference type="InterPro" id="IPR007319">
    <property type="entry name" value="WDR36/Utp21_C"/>
</dbReference>